<keyword evidence="6" id="KW-0325">Glycoprotein</keyword>
<feature type="signal peptide" evidence="9">
    <location>
        <begin position="1"/>
        <end position="26"/>
    </location>
</feature>
<keyword evidence="3 9" id="KW-0732">Signal</keyword>
<dbReference type="AlphaFoldDB" id="A0A9W2UYQ9"/>
<evidence type="ECO:0000256" key="6">
    <source>
        <dbReference type="ARBA" id="ARBA00023180"/>
    </source>
</evidence>
<comment type="subcellular location">
    <subcellularLocation>
        <location evidence="1">Membrane</location>
        <topology evidence="1">Single-pass type I membrane protein</topology>
    </subcellularLocation>
</comment>
<dbReference type="Pfam" id="PF07502">
    <property type="entry name" value="MANEC"/>
    <property type="match status" value="1"/>
</dbReference>
<evidence type="ECO:0000256" key="2">
    <source>
        <dbReference type="ARBA" id="ARBA00022692"/>
    </source>
</evidence>
<evidence type="ECO:0000256" key="3">
    <source>
        <dbReference type="ARBA" id="ARBA00022729"/>
    </source>
</evidence>
<dbReference type="GO" id="GO:0016020">
    <property type="term" value="C:membrane"/>
    <property type="evidence" value="ECO:0007669"/>
    <property type="project" value="UniProtKB-SubCell"/>
</dbReference>
<keyword evidence="2 8" id="KW-0812">Transmembrane</keyword>
<reference evidence="12" key="1">
    <citation type="submission" date="2025-08" db="UniProtKB">
        <authorList>
            <consortium name="RefSeq"/>
        </authorList>
    </citation>
    <scope>IDENTIFICATION</scope>
    <source>
        <tissue evidence="12">Whole blood</tissue>
    </source>
</reference>
<feature type="chain" id="PRO_5040772042" evidence="9">
    <location>
        <begin position="27"/>
        <end position="410"/>
    </location>
</feature>
<dbReference type="Proteomes" id="UP001165780">
    <property type="component" value="Unplaced"/>
</dbReference>
<dbReference type="RefSeq" id="XP_053751273.1">
    <property type="nucleotide sequence ID" value="XM_053895298.1"/>
</dbReference>
<dbReference type="PANTHER" id="PTHR46876:SF3">
    <property type="entry name" value="MANSC DOMAIN CONTAINING 1"/>
    <property type="match status" value="1"/>
</dbReference>
<keyword evidence="5 8" id="KW-0472">Membrane</keyword>
<dbReference type="InterPro" id="IPR011106">
    <property type="entry name" value="MANSC_N"/>
</dbReference>
<sequence>MSFREEWGLSYTFVVICFLTLRLSTSQNCHTKSLEDVVIDIQSSLSKGIRGNEPVHTLTQEDCINSCCSTKNITDFPALARTHLPSQELTQEGSLIHGQSPQVIITPTPPPVTGYSESTDSLQKGAFSQKLGSSDHLEKLFEIDQASTRFPVDKEKGHSQSSRFSSEQNIAHLLPEKVTTLPTTKAVSSLHITSAAPKPAFPPTTSAPVIPSVTFEPEGATSAPPLAVVTSQPPTSLLSTMLTHAEVTPKAGVTMTTVSNTIFEAPTDWKGPPETVPVREISNLSLNTEGAYNPATLSLSAVDSSAATLLLSNVDSSAATLLLSNVDSSPNKSASQENGKASPGGSSLKSVPESQHGLPFEKWLLIGTLLFGVLFLAIGLVLLGRMFSESLRRRRYSRLDYLINGIYVDI</sequence>
<evidence type="ECO:0000256" key="8">
    <source>
        <dbReference type="SAM" id="Phobius"/>
    </source>
</evidence>
<evidence type="ECO:0000256" key="7">
    <source>
        <dbReference type="SAM" id="MobiDB-lite"/>
    </source>
</evidence>
<protein>
    <submittedName>
        <fullName evidence="12">MANSC domain-containing protein 1 isoform X3</fullName>
    </submittedName>
</protein>
<feature type="domain" description="Seven cysteines N-terminal" evidence="10">
    <location>
        <begin position="24"/>
        <end position="97"/>
    </location>
</feature>
<evidence type="ECO:0000259" key="10">
    <source>
        <dbReference type="SMART" id="SM00765"/>
    </source>
</evidence>
<evidence type="ECO:0000256" key="9">
    <source>
        <dbReference type="SAM" id="SignalP"/>
    </source>
</evidence>
<gene>
    <name evidence="12" type="primary">MANSC1</name>
</gene>
<evidence type="ECO:0000256" key="1">
    <source>
        <dbReference type="ARBA" id="ARBA00004479"/>
    </source>
</evidence>
<dbReference type="SMART" id="SM00765">
    <property type="entry name" value="MANEC"/>
    <property type="match status" value="1"/>
</dbReference>
<evidence type="ECO:0000256" key="5">
    <source>
        <dbReference type="ARBA" id="ARBA00023136"/>
    </source>
</evidence>
<evidence type="ECO:0000256" key="4">
    <source>
        <dbReference type="ARBA" id="ARBA00022989"/>
    </source>
</evidence>
<accession>A0A9W2UYQ9</accession>
<keyword evidence="11" id="KW-1185">Reference proteome</keyword>
<keyword evidence="4 8" id="KW-1133">Transmembrane helix</keyword>
<dbReference type="GeneID" id="109268619"/>
<evidence type="ECO:0000313" key="12">
    <source>
        <dbReference type="RefSeq" id="XP_053751273.1"/>
    </source>
</evidence>
<name>A0A9W2UYQ9_PANPR</name>
<dbReference type="PANTHER" id="PTHR46876">
    <property type="entry name" value="LOW-DENSITY LIPOPROTEIN RECEPTOR-RELATED PROTEIN 11"/>
    <property type="match status" value="1"/>
</dbReference>
<dbReference type="InterPro" id="IPR013980">
    <property type="entry name" value="MANSC_dom"/>
</dbReference>
<feature type="region of interest" description="Disordered" evidence="7">
    <location>
        <begin position="328"/>
        <end position="353"/>
    </location>
</feature>
<organism evidence="11 12">
    <name type="scientific">Panthera pardus</name>
    <name type="common">Leopard</name>
    <name type="synonym">Felis pardus</name>
    <dbReference type="NCBI Taxonomy" id="9691"/>
    <lineage>
        <taxon>Eukaryota</taxon>
        <taxon>Metazoa</taxon>
        <taxon>Chordata</taxon>
        <taxon>Craniata</taxon>
        <taxon>Vertebrata</taxon>
        <taxon>Euteleostomi</taxon>
        <taxon>Mammalia</taxon>
        <taxon>Eutheria</taxon>
        <taxon>Laurasiatheria</taxon>
        <taxon>Carnivora</taxon>
        <taxon>Feliformia</taxon>
        <taxon>Felidae</taxon>
        <taxon>Pantherinae</taxon>
        <taxon>Panthera</taxon>
    </lineage>
</organism>
<dbReference type="CTD" id="54682"/>
<evidence type="ECO:0000313" key="11">
    <source>
        <dbReference type="Proteomes" id="UP001165780"/>
    </source>
</evidence>
<feature type="transmembrane region" description="Helical" evidence="8">
    <location>
        <begin position="363"/>
        <end position="388"/>
    </location>
</feature>
<proteinExistence type="predicted"/>